<accession>A0AAD5UZ48</accession>
<organism evidence="3 4">
    <name type="scientific">Meripilus lineatus</name>
    <dbReference type="NCBI Taxonomy" id="2056292"/>
    <lineage>
        <taxon>Eukaryota</taxon>
        <taxon>Fungi</taxon>
        <taxon>Dikarya</taxon>
        <taxon>Basidiomycota</taxon>
        <taxon>Agaricomycotina</taxon>
        <taxon>Agaricomycetes</taxon>
        <taxon>Polyporales</taxon>
        <taxon>Meripilaceae</taxon>
        <taxon>Meripilus</taxon>
    </lineage>
</organism>
<reference evidence="3" key="1">
    <citation type="submission" date="2022-07" db="EMBL/GenBank/DDBJ databases">
        <title>Genome Sequence of Physisporinus lineatus.</title>
        <authorList>
            <person name="Buettner E."/>
        </authorList>
    </citation>
    <scope>NUCLEOTIDE SEQUENCE</scope>
    <source>
        <strain evidence="3">VT162</strain>
    </source>
</reference>
<keyword evidence="2" id="KW-0472">Membrane</keyword>
<proteinExistence type="predicted"/>
<keyword evidence="4" id="KW-1185">Reference proteome</keyword>
<feature type="transmembrane region" description="Helical" evidence="2">
    <location>
        <begin position="191"/>
        <end position="213"/>
    </location>
</feature>
<feature type="compositionally biased region" description="Basic and acidic residues" evidence="1">
    <location>
        <begin position="1"/>
        <end position="11"/>
    </location>
</feature>
<sequence length="392" mass="42069">MYASHLERFPTTDDSQMSVMSDAEASSPSVFLSPVPSFNPPFTRDDSSTSSAPLSTPPPSSLRLSSSQFLFPSEVSSIDVQPSSFISFSQSQIETVFEPTQSDAASARPSTALQSIVFTPQPSISASSIFAASRTSTHETGAASVVQVQVTVISGSTVFHTISESGFSGSSAAITPTPSNSSASSHSDGSLIGPIIGTAIGAILVAFICWFLIRRCYTSKADTPARNIDTGIYPYETGMPTSETHLWRRPSLPHRKNITQAPPLIGSDSWTTDFLGNPPESAEGSSALQSMPGPLPRRAITAQSSAWTYDTKPSDKDIRTDKSILSLSRSDETRNSSQSNQASSHRRLVEGFRSVFFTPGSRRVMRQYEDSGVRFETHSPGFVDVPPAYTDV</sequence>
<dbReference type="EMBL" id="JANAWD010000317">
    <property type="protein sequence ID" value="KAJ3481514.1"/>
    <property type="molecule type" value="Genomic_DNA"/>
</dbReference>
<feature type="compositionally biased region" description="Basic and acidic residues" evidence="1">
    <location>
        <begin position="312"/>
        <end position="322"/>
    </location>
</feature>
<comment type="caution">
    <text evidence="3">The sequence shown here is derived from an EMBL/GenBank/DDBJ whole genome shotgun (WGS) entry which is preliminary data.</text>
</comment>
<evidence type="ECO:0000313" key="4">
    <source>
        <dbReference type="Proteomes" id="UP001212997"/>
    </source>
</evidence>
<protein>
    <submittedName>
        <fullName evidence="3">Uncharacterized protein</fullName>
    </submittedName>
</protein>
<evidence type="ECO:0000256" key="1">
    <source>
        <dbReference type="SAM" id="MobiDB-lite"/>
    </source>
</evidence>
<feature type="region of interest" description="Disordered" evidence="1">
    <location>
        <begin position="1"/>
        <end position="60"/>
    </location>
</feature>
<feature type="region of interest" description="Disordered" evidence="1">
    <location>
        <begin position="251"/>
        <end position="345"/>
    </location>
</feature>
<name>A0AAD5UZ48_9APHY</name>
<dbReference type="AlphaFoldDB" id="A0AAD5UZ48"/>
<keyword evidence="2" id="KW-1133">Transmembrane helix</keyword>
<evidence type="ECO:0000313" key="3">
    <source>
        <dbReference type="EMBL" id="KAJ3481514.1"/>
    </source>
</evidence>
<keyword evidence="2" id="KW-0812">Transmembrane</keyword>
<feature type="compositionally biased region" description="Low complexity" evidence="1">
    <location>
        <begin position="26"/>
        <end position="54"/>
    </location>
</feature>
<evidence type="ECO:0000256" key="2">
    <source>
        <dbReference type="SAM" id="Phobius"/>
    </source>
</evidence>
<gene>
    <name evidence="3" type="ORF">NLI96_g7603</name>
</gene>
<dbReference type="Proteomes" id="UP001212997">
    <property type="component" value="Unassembled WGS sequence"/>
</dbReference>